<proteinExistence type="predicted"/>
<feature type="coiled-coil region" evidence="1">
    <location>
        <begin position="352"/>
        <end position="512"/>
    </location>
</feature>
<feature type="region of interest" description="Disordered" evidence="2">
    <location>
        <begin position="1"/>
        <end position="27"/>
    </location>
</feature>
<sequence length="602" mass="71251">MSNADIQHNETHTQRRPTTASLQHSVQNSHPISPLKYDYLVTQHTQNSISPMRQSNQKNRFVQPFSSLAIISKQQIDNDYKKLSLQSPAQVFVNCLPPKAPELYRSTNSPTRIGQYNSKTQVSERGMDDKLSEFSLQLVNNQQTVEDRLKMQDANLLQFKQIKFNKHRNSEQDFKTQQNRLSVRDENIQQSITYSQHTTKHGYGNSDLQTKYDKLKEEYDLQHKFLQEKEKSYNDIQLKYQQLQRLQQQYQSNNSESDQNTIKQLREKLLLNEEKLQEYSVVQFQIQSLKQQKAEVEMKLNRVLTENSQLKNELTQLQQSLSNCKTQVTQVKELELLVEVCQNDQDGFIKSLESKDAEIQYLKNRLQTSQEQLLKFKSDNLKLFNELQNVQSEIKNMQSAILQSQEVMKTNQQLTLDIENLELSKNVLQEQQDNILDQYKRLSSINETLKQQYQSSQQEINQLRTIFENEKQNYEQQIQDQKYVIEQQENDLQNAKIENEQNTQKISELTQYYQAQFAELQQSLDNWFRQQIEIELKKVVDPITDERDYYQEKFKEAMQKCESLEDQNQDIIAEYESLTSKHLELKMLFDQIKTISSTQLKN</sequence>
<feature type="compositionally biased region" description="Polar residues" evidence="2">
    <location>
        <begin position="16"/>
        <end position="27"/>
    </location>
</feature>
<feature type="coiled-coil region" evidence="1">
    <location>
        <begin position="226"/>
        <end position="260"/>
    </location>
</feature>
<evidence type="ECO:0000256" key="2">
    <source>
        <dbReference type="SAM" id="MobiDB-lite"/>
    </source>
</evidence>
<accession>A0A8S1QF58</accession>
<feature type="coiled-coil region" evidence="1">
    <location>
        <begin position="286"/>
        <end position="327"/>
    </location>
</feature>
<protein>
    <submittedName>
        <fullName evidence="3">Uncharacterized protein</fullName>
    </submittedName>
</protein>
<organism evidence="3 4">
    <name type="scientific">Paramecium primaurelia</name>
    <dbReference type="NCBI Taxonomy" id="5886"/>
    <lineage>
        <taxon>Eukaryota</taxon>
        <taxon>Sar</taxon>
        <taxon>Alveolata</taxon>
        <taxon>Ciliophora</taxon>
        <taxon>Intramacronucleata</taxon>
        <taxon>Oligohymenophorea</taxon>
        <taxon>Peniculida</taxon>
        <taxon>Parameciidae</taxon>
        <taxon>Paramecium</taxon>
    </lineage>
</organism>
<evidence type="ECO:0000313" key="4">
    <source>
        <dbReference type="Proteomes" id="UP000688137"/>
    </source>
</evidence>
<gene>
    <name evidence="3" type="ORF">PPRIM_AZ9-3.1.T1570049</name>
</gene>
<dbReference type="EMBL" id="CAJJDM010000162">
    <property type="protein sequence ID" value="CAD8113904.1"/>
    <property type="molecule type" value="Genomic_DNA"/>
</dbReference>
<evidence type="ECO:0000256" key="1">
    <source>
        <dbReference type="SAM" id="Coils"/>
    </source>
</evidence>
<comment type="caution">
    <text evidence="3">The sequence shown here is derived from an EMBL/GenBank/DDBJ whole genome shotgun (WGS) entry which is preliminary data.</text>
</comment>
<dbReference type="OMA" id="KMQDANL"/>
<evidence type="ECO:0000313" key="3">
    <source>
        <dbReference type="EMBL" id="CAD8113904.1"/>
    </source>
</evidence>
<name>A0A8S1QF58_PARPR</name>
<dbReference type="Proteomes" id="UP000688137">
    <property type="component" value="Unassembled WGS sequence"/>
</dbReference>
<feature type="coiled-coil region" evidence="1">
    <location>
        <begin position="547"/>
        <end position="581"/>
    </location>
</feature>
<keyword evidence="4" id="KW-1185">Reference proteome</keyword>
<reference evidence="3" key="1">
    <citation type="submission" date="2021-01" db="EMBL/GenBank/DDBJ databases">
        <authorList>
            <consortium name="Genoscope - CEA"/>
            <person name="William W."/>
        </authorList>
    </citation>
    <scope>NUCLEOTIDE SEQUENCE</scope>
</reference>
<dbReference type="AlphaFoldDB" id="A0A8S1QF58"/>
<keyword evidence="1" id="KW-0175">Coiled coil</keyword>